<feature type="non-terminal residue" evidence="1">
    <location>
        <position position="133"/>
    </location>
</feature>
<reference evidence="1 2" key="1">
    <citation type="journal article" date="2023" name="Sci. Data">
        <title>Genome assembly of the Korean intertidal mud-creeper Batillaria attramentaria.</title>
        <authorList>
            <person name="Patra A.K."/>
            <person name="Ho P.T."/>
            <person name="Jun S."/>
            <person name="Lee S.J."/>
            <person name="Kim Y."/>
            <person name="Won Y.J."/>
        </authorList>
    </citation>
    <scope>NUCLEOTIDE SEQUENCE [LARGE SCALE GENOMIC DNA]</scope>
    <source>
        <strain evidence="1">Wonlab-2016</strain>
    </source>
</reference>
<gene>
    <name evidence="1" type="ORF">BaRGS_00029179</name>
</gene>
<accession>A0ABD0JWS0</accession>
<organism evidence="1 2">
    <name type="scientific">Batillaria attramentaria</name>
    <dbReference type="NCBI Taxonomy" id="370345"/>
    <lineage>
        <taxon>Eukaryota</taxon>
        <taxon>Metazoa</taxon>
        <taxon>Spiralia</taxon>
        <taxon>Lophotrochozoa</taxon>
        <taxon>Mollusca</taxon>
        <taxon>Gastropoda</taxon>
        <taxon>Caenogastropoda</taxon>
        <taxon>Sorbeoconcha</taxon>
        <taxon>Cerithioidea</taxon>
        <taxon>Batillariidae</taxon>
        <taxon>Batillaria</taxon>
    </lineage>
</organism>
<evidence type="ECO:0000313" key="2">
    <source>
        <dbReference type="Proteomes" id="UP001519460"/>
    </source>
</evidence>
<proteinExistence type="predicted"/>
<evidence type="ECO:0000313" key="1">
    <source>
        <dbReference type="EMBL" id="KAK7479542.1"/>
    </source>
</evidence>
<dbReference type="AlphaFoldDB" id="A0ABD0JWS0"/>
<protein>
    <submittedName>
        <fullName evidence="1">Uncharacterized protein</fullName>
    </submittedName>
</protein>
<keyword evidence="2" id="KW-1185">Reference proteome</keyword>
<name>A0ABD0JWS0_9CAEN</name>
<sequence length="133" mass="14740">MCHYMQGCQDQAMSIWAPDRNGVRVNQQEAVCSQAYSILESPLLNMNGLYCIDFMYTHQLPTWLDVYLETDNGAIITVLESRENQQTGKVFGYTVFNITAKIKFRARGGGNTRSPAAKLYYASVGPGNCSAGP</sequence>
<comment type="caution">
    <text evidence="1">The sequence shown here is derived from an EMBL/GenBank/DDBJ whole genome shotgun (WGS) entry which is preliminary data.</text>
</comment>
<dbReference type="EMBL" id="JACVVK020000300">
    <property type="protein sequence ID" value="KAK7479542.1"/>
    <property type="molecule type" value="Genomic_DNA"/>
</dbReference>
<dbReference type="Proteomes" id="UP001519460">
    <property type="component" value="Unassembled WGS sequence"/>
</dbReference>